<organism evidence="2 3">
    <name type="scientific">Reinekea thalattae</name>
    <dbReference type="NCBI Taxonomy" id="2593301"/>
    <lineage>
        <taxon>Bacteria</taxon>
        <taxon>Pseudomonadati</taxon>
        <taxon>Pseudomonadota</taxon>
        <taxon>Gammaproteobacteria</taxon>
        <taxon>Oceanospirillales</taxon>
        <taxon>Saccharospirillaceae</taxon>
        <taxon>Reinekea</taxon>
    </lineage>
</organism>
<feature type="transmembrane region" description="Helical" evidence="1">
    <location>
        <begin position="5"/>
        <end position="23"/>
    </location>
</feature>
<keyword evidence="1" id="KW-0472">Membrane</keyword>
<dbReference type="AlphaFoldDB" id="A0A5C8Z7J3"/>
<reference evidence="2 3" key="1">
    <citation type="submission" date="2019-07" db="EMBL/GenBank/DDBJ databases">
        <title>Reinekea sp. strain SSH23 genome sequencing and assembly.</title>
        <authorList>
            <person name="Kim I."/>
        </authorList>
    </citation>
    <scope>NUCLEOTIDE SEQUENCE [LARGE SCALE GENOMIC DNA]</scope>
    <source>
        <strain evidence="2 3">SSH23</strain>
    </source>
</reference>
<accession>A0A5C8Z7J3</accession>
<name>A0A5C8Z7J3_9GAMM</name>
<protein>
    <submittedName>
        <fullName evidence="2">Uncharacterized protein</fullName>
    </submittedName>
</protein>
<proteinExistence type="predicted"/>
<sequence length="119" mass="13367">MNAAIIYMIAFLGFWLCLWRAVSYLPWRLVRWWIHWVYLCVVLTPWKGTEPEIFYAPAIIVGAFDFLDVGPTGAMKALLPMIAALVGGSLFLVLVAIVGRHLRMKKAGQQSEQEESAVG</sequence>
<evidence type="ECO:0000313" key="3">
    <source>
        <dbReference type="Proteomes" id="UP000321764"/>
    </source>
</evidence>
<evidence type="ECO:0000256" key="1">
    <source>
        <dbReference type="SAM" id="Phobius"/>
    </source>
</evidence>
<feature type="transmembrane region" description="Helical" evidence="1">
    <location>
        <begin position="77"/>
        <end position="98"/>
    </location>
</feature>
<gene>
    <name evidence="2" type="ORF">FME95_01550</name>
</gene>
<feature type="transmembrane region" description="Helical" evidence="1">
    <location>
        <begin position="29"/>
        <end position="46"/>
    </location>
</feature>
<keyword evidence="3" id="KW-1185">Reference proteome</keyword>
<comment type="caution">
    <text evidence="2">The sequence shown here is derived from an EMBL/GenBank/DDBJ whole genome shotgun (WGS) entry which is preliminary data.</text>
</comment>
<evidence type="ECO:0000313" key="2">
    <source>
        <dbReference type="EMBL" id="TXR53284.1"/>
    </source>
</evidence>
<dbReference type="EMBL" id="VKAD01000001">
    <property type="protein sequence ID" value="TXR53284.1"/>
    <property type="molecule type" value="Genomic_DNA"/>
</dbReference>
<keyword evidence="1" id="KW-0812">Transmembrane</keyword>
<dbReference type="Proteomes" id="UP000321764">
    <property type="component" value="Unassembled WGS sequence"/>
</dbReference>
<keyword evidence="1" id="KW-1133">Transmembrane helix</keyword>